<reference evidence="1" key="1">
    <citation type="journal article" date="2013" name="Nat. Commun.">
        <title>Whole-genome sequencing of Oryza brachyantha reveals mechanisms underlying Oryza genome evolution.</title>
        <authorList>
            <person name="Chen J."/>
            <person name="Huang Q."/>
            <person name="Gao D."/>
            <person name="Wang J."/>
            <person name="Lang Y."/>
            <person name="Liu T."/>
            <person name="Li B."/>
            <person name="Bai Z."/>
            <person name="Luis Goicoechea J."/>
            <person name="Liang C."/>
            <person name="Chen C."/>
            <person name="Zhang W."/>
            <person name="Sun S."/>
            <person name="Liao Y."/>
            <person name="Zhang X."/>
            <person name="Yang L."/>
            <person name="Song C."/>
            <person name="Wang M."/>
            <person name="Shi J."/>
            <person name="Liu G."/>
            <person name="Liu J."/>
            <person name="Zhou H."/>
            <person name="Zhou W."/>
            <person name="Yu Q."/>
            <person name="An N."/>
            <person name="Chen Y."/>
            <person name="Cai Q."/>
            <person name="Wang B."/>
            <person name="Liu B."/>
            <person name="Min J."/>
            <person name="Huang Y."/>
            <person name="Wu H."/>
            <person name="Li Z."/>
            <person name="Zhang Y."/>
            <person name="Yin Y."/>
            <person name="Song W."/>
            <person name="Jiang J."/>
            <person name="Jackson S.A."/>
            <person name="Wing R.A."/>
            <person name="Wang J."/>
            <person name="Chen M."/>
        </authorList>
    </citation>
    <scope>NUCLEOTIDE SEQUENCE [LARGE SCALE GENOMIC DNA]</scope>
    <source>
        <strain evidence="1">cv. IRGC 101232</strain>
    </source>
</reference>
<evidence type="ECO:0000313" key="1">
    <source>
        <dbReference type="EnsemblPlants" id="OB04G14030.1"/>
    </source>
</evidence>
<proteinExistence type="predicted"/>
<dbReference type="Gramene" id="OB04G14030.1">
    <property type="protein sequence ID" value="OB04G14030.1"/>
    <property type="gene ID" value="OB04G14030"/>
</dbReference>
<dbReference type="eggNOG" id="ENOG502R5N2">
    <property type="taxonomic scope" value="Eukaryota"/>
</dbReference>
<dbReference type="HOGENOM" id="CLU_1099944_0_0_1"/>
<dbReference type="EnsemblPlants" id="OB04G14030.1">
    <property type="protein sequence ID" value="OB04G14030.1"/>
    <property type="gene ID" value="OB04G14030"/>
</dbReference>
<keyword evidence="2" id="KW-1185">Reference proteome</keyword>
<evidence type="ECO:0000313" key="2">
    <source>
        <dbReference type="Proteomes" id="UP000006038"/>
    </source>
</evidence>
<reference evidence="1" key="2">
    <citation type="submission" date="2013-04" db="UniProtKB">
        <authorList>
            <consortium name="EnsemblPlants"/>
        </authorList>
    </citation>
    <scope>IDENTIFICATION</scope>
</reference>
<organism evidence="1">
    <name type="scientific">Oryza brachyantha</name>
    <name type="common">malo sina</name>
    <dbReference type="NCBI Taxonomy" id="4533"/>
    <lineage>
        <taxon>Eukaryota</taxon>
        <taxon>Viridiplantae</taxon>
        <taxon>Streptophyta</taxon>
        <taxon>Embryophyta</taxon>
        <taxon>Tracheophyta</taxon>
        <taxon>Spermatophyta</taxon>
        <taxon>Magnoliopsida</taxon>
        <taxon>Liliopsida</taxon>
        <taxon>Poales</taxon>
        <taxon>Poaceae</taxon>
        <taxon>BOP clade</taxon>
        <taxon>Oryzoideae</taxon>
        <taxon>Oryzeae</taxon>
        <taxon>Oryzinae</taxon>
        <taxon>Oryza</taxon>
    </lineage>
</organism>
<dbReference type="AlphaFoldDB" id="J3LW78"/>
<accession>J3LW78</accession>
<dbReference type="Proteomes" id="UP000006038">
    <property type="component" value="Chromosome 4"/>
</dbReference>
<sequence>MERDFLLFCCQAVWVSFLLATRGHEPGSVSAQILATWCAGVVRPIVCITCLESVVLPARYSRSAHTFLLPQPFPWGSLDLLPLPFYSLLLSDHINLCHSTSHFRPQYAAGPMVIVRTSHVLILNDVVDQCMLPSPIYSWEFHCDERLLVGVELLIPSAVNPGQLEPIFFWCPAYDRINHAHEAVAKEAVRFLQARYGFAVHDYNFAAMIAYRRIARDAIDAAMSASSYVARFRSSYAAIPSHCDDILRICSSL</sequence>
<protein>
    <submittedName>
        <fullName evidence="1">Uncharacterized protein</fullName>
    </submittedName>
</protein>
<name>J3LW78_ORYBR</name>